<gene>
    <name evidence="1" type="ORF">EGW08_014304</name>
</gene>
<organism evidence="1 2">
    <name type="scientific">Elysia chlorotica</name>
    <name type="common">Eastern emerald elysia</name>
    <name type="synonym">Sea slug</name>
    <dbReference type="NCBI Taxonomy" id="188477"/>
    <lineage>
        <taxon>Eukaryota</taxon>
        <taxon>Metazoa</taxon>
        <taxon>Spiralia</taxon>
        <taxon>Lophotrochozoa</taxon>
        <taxon>Mollusca</taxon>
        <taxon>Gastropoda</taxon>
        <taxon>Heterobranchia</taxon>
        <taxon>Euthyneura</taxon>
        <taxon>Panpulmonata</taxon>
        <taxon>Sacoglossa</taxon>
        <taxon>Placobranchoidea</taxon>
        <taxon>Plakobranchidae</taxon>
        <taxon>Elysia</taxon>
    </lineage>
</organism>
<name>A0A433T8U2_ELYCH</name>
<protein>
    <submittedName>
        <fullName evidence="1">Uncharacterized protein</fullName>
    </submittedName>
</protein>
<proteinExistence type="predicted"/>
<reference evidence="1 2" key="1">
    <citation type="submission" date="2019-01" db="EMBL/GenBank/DDBJ databases">
        <title>A draft genome assembly of the solar-powered sea slug Elysia chlorotica.</title>
        <authorList>
            <person name="Cai H."/>
            <person name="Li Q."/>
            <person name="Fang X."/>
            <person name="Li J."/>
            <person name="Curtis N.E."/>
            <person name="Altenburger A."/>
            <person name="Shibata T."/>
            <person name="Feng M."/>
            <person name="Maeda T."/>
            <person name="Schwartz J.A."/>
            <person name="Shigenobu S."/>
            <person name="Lundholm N."/>
            <person name="Nishiyama T."/>
            <person name="Yang H."/>
            <person name="Hasebe M."/>
            <person name="Li S."/>
            <person name="Pierce S.K."/>
            <person name="Wang J."/>
        </authorList>
    </citation>
    <scope>NUCLEOTIDE SEQUENCE [LARGE SCALE GENOMIC DNA]</scope>
    <source>
        <strain evidence="1">EC2010</strain>
        <tissue evidence="1">Whole organism of an adult</tissue>
    </source>
</reference>
<evidence type="ECO:0000313" key="2">
    <source>
        <dbReference type="Proteomes" id="UP000271974"/>
    </source>
</evidence>
<accession>A0A433T8U2</accession>
<sequence length="320" mass="35284">MVLHSVQFPLTLFFTLALRPPHPASPLPTPLLHSLTHFSTFYNVSLLTTWFSLLCPLLSLRCLQPYPASLLLSLFCFPNSALFPPYAAPFTHSYPTSPLLPHFSTPTPLLHSYPTSPLLPHFSTPYPTSPLPTPLLHSLPHLSTPYPASPLPTPLLHSLPCFSTPYPTSPLPTPLLHSLPHFSTPYPTSPFPTPLLHSLPHFSTPCPTSPLPTRLLHSLPCFPTPYPTSPLPAPLLHSIPHFSTLPRFSTFYTVSPLTTWFSLMCPLLSLRCLQPYPASLLLSLFCFPNSALFPPCAPPFTHPTLLLHELGLQLDAGALF</sequence>
<comment type="caution">
    <text evidence="1">The sequence shown here is derived from an EMBL/GenBank/DDBJ whole genome shotgun (WGS) entry which is preliminary data.</text>
</comment>
<dbReference type="PRINTS" id="PR01217">
    <property type="entry name" value="PRICHEXTENSN"/>
</dbReference>
<dbReference type="AlphaFoldDB" id="A0A433T8U2"/>
<dbReference type="EMBL" id="RQTK01000542">
    <property type="protein sequence ID" value="RUS77930.1"/>
    <property type="molecule type" value="Genomic_DNA"/>
</dbReference>
<dbReference type="Proteomes" id="UP000271974">
    <property type="component" value="Unassembled WGS sequence"/>
</dbReference>
<keyword evidence="2" id="KW-1185">Reference proteome</keyword>
<evidence type="ECO:0000313" key="1">
    <source>
        <dbReference type="EMBL" id="RUS77930.1"/>
    </source>
</evidence>